<evidence type="ECO:0000313" key="1">
    <source>
        <dbReference type="EMBL" id="DAD36787.1"/>
    </source>
</evidence>
<organism evidence="1 2">
    <name type="scientific">Nelumbo nucifera</name>
    <name type="common">Sacred lotus</name>
    <dbReference type="NCBI Taxonomy" id="4432"/>
    <lineage>
        <taxon>Eukaryota</taxon>
        <taxon>Viridiplantae</taxon>
        <taxon>Streptophyta</taxon>
        <taxon>Embryophyta</taxon>
        <taxon>Tracheophyta</taxon>
        <taxon>Spermatophyta</taxon>
        <taxon>Magnoliopsida</taxon>
        <taxon>Proteales</taxon>
        <taxon>Nelumbonaceae</taxon>
        <taxon>Nelumbo</taxon>
    </lineage>
</organism>
<sequence>MEKIKTKLQILGTKCELMISLAAKGDTVTCKLLIPSVSSLQRPHN</sequence>
<evidence type="ECO:0000313" key="2">
    <source>
        <dbReference type="Proteomes" id="UP000607653"/>
    </source>
</evidence>
<accession>A0A822YW69</accession>
<keyword evidence="2" id="KW-1185">Reference proteome</keyword>
<gene>
    <name evidence="1" type="ORF">HUJ06_007428</name>
</gene>
<dbReference type="EMBL" id="DUZY01000004">
    <property type="protein sequence ID" value="DAD36787.1"/>
    <property type="molecule type" value="Genomic_DNA"/>
</dbReference>
<protein>
    <submittedName>
        <fullName evidence="1">Uncharacterized protein</fullName>
    </submittedName>
</protein>
<comment type="caution">
    <text evidence="1">The sequence shown here is derived from an EMBL/GenBank/DDBJ whole genome shotgun (WGS) entry which is preliminary data.</text>
</comment>
<dbReference type="Proteomes" id="UP000607653">
    <property type="component" value="Unassembled WGS sequence"/>
</dbReference>
<reference evidence="1 2" key="1">
    <citation type="journal article" date="2020" name="Mol. Biol. Evol.">
        <title>Distinct Expression and Methylation Patterns for Genes with Different Fates following a Single Whole-Genome Duplication in Flowering Plants.</title>
        <authorList>
            <person name="Shi T."/>
            <person name="Rahmani R.S."/>
            <person name="Gugger P.F."/>
            <person name="Wang M."/>
            <person name="Li H."/>
            <person name="Zhang Y."/>
            <person name="Li Z."/>
            <person name="Wang Q."/>
            <person name="Van de Peer Y."/>
            <person name="Marchal K."/>
            <person name="Chen J."/>
        </authorList>
    </citation>
    <scope>NUCLEOTIDE SEQUENCE [LARGE SCALE GENOMIC DNA]</scope>
    <source>
        <tissue evidence="1">Leaf</tissue>
    </source>
</reference>
<dbReference type="AlphaFoldDB" id="A0A822YW69"/>
<proteinExistence type="predicted"/>
<name>A0A822YW69_NELNU</name>